<organism evidence="10 11">
    <name type="scientific">Victivallis lenta</name>
    <dbReference type="NCBI Taxonomy" id="2606640"/>
    <lineage>
        <taxon>Bacteria</taxon>
        <taxon>Pseudomonadati</taxon>
        <taxon>Lentisphaerota</taxon>
        <taxon>Lentisphaeria</taxon>
        <taxon>Victivallales</taxon>
        <taxon>Victivallaceae</taxon>
        <taxon>Victivallis</taxon>
    </lineage>
</organism>
<comment type="catalytic activity">
    <reaction evidence="8">
        <text>apo-[ACP] + CoA = holo-[ACP] + adenosine 3',5'-bisphosphate + H(+)</text>
        <dbReference type="Rhea" id="RHEA:12068"/>
        <dbReference type="Rhea" id="RHEA-COMP:9685"/>
        <dbReference type="Rhea" id="RHEA-COMP:9690"/>
        <dbReference type="ChEBI" id="CHEBI:15378"/>
        <dbReference type="ChEBI" id="CHEBI:29999"/>
        <dbReference type="ChEBI" id="CHEBI:57287"/>
        <dbReference type="ChEBI" id="CHEBI:58343"/>
        <dbReference type="ChEBI" id="CHEBI:64479"/>
        <dbReference type="EC" id="2.7.8.7"/>
    </reaction>
</comment>
<dbReference type="Gene3D" id="3.90.470.20">
    <property type="entry name" value="4'-phosphopantetheinyl transferase domain"/>
    <property type="match status" value="1"/>
</dbReference>
<comment type="similarity">
    <text evidence="8">Belongs to the P-Pant transferase superfamily. AcpS family.</text>
</comment>
<reference evidence="10 11" key="1">
    <citation type="submission" date="2019-08" db="EMBL/GenBank/DDBJ databases">
        <title>In-depth cultivation of the pig gut microbiome towards novel bacterial diversity and tailored functional studies.</title>
        <authorList>
            <person name="Wylensek D."/>
            <person name="Hitch T.C.A."/>
            <person name="Clavel T."/>
        </authorList>
    </citation>
    <scope>NUCLEOTIDE SEQUENCE [LARGE SCALE GENOMIC DNA]</scope>
    <source>
        <strain evidence="10 11">BBE-744-WT-12</strain>
    </source>
</reference>
<dbReference type="Proteomes" id="UP000435649">
    <property type="component" value="Unassembled WGS sequence"/>
</dbReference>
<keyword evidence="7 8" id="KW-0275">Fatty acid biosynthesis</keyword>
<feature type="domain" description="4'-phosphopantetheinyl transferase" evidence="9">
    <location>
        <begin position="4"/>
        <end position="114"/>
    </location>
</feature>
<gene>
    <name evidence="8 10" type="primary">acpS</name>
    <name evidence="10" type="ORF">FYJ85_04460</name>
</gene>
<evidence type="ECO:0000259" key="9">
    <source>
        <dbReference type="Pfam" id="PF01648"/>
    </source>
</evidence>
<dbReference type="GO" id="GO:0005737">
    <property type="term" value="C:cytoplasm"/>
    <property type="evidence" value="ECO:0007669"/>
    <property type="project" value="UniProtKB-SubCell"/>
</dbReference>
<keyword evidence="8" id="KW-0963">Cytoplasm</keyword>
<accession>A0A844FYB3</accession>
<proteinExistence type="inferred from homology"/>
<dbReference type="NCBIfam" id="TIGR00516">
    <property type="entry name" value="acpS"/>
    <property type="match status" value="1"/>
</dbReference>
<comment type="caution">
    <text evidence="10">The sequence shown here is derived from an EMBL/GenBank/DDBJ whole genome shotgun (WGS) entry which is preliminary data.</text>
</comment>
<evidence type="ECO:0000256" key="8">
    <source>
        <dbReference type="HAMAP-Rule" id="MF_00101"/>
    </source>
</evidence>
<keyword evidence="3 8" id="KW-0479">Metal-binding</keyword>
<evidence type="ECO:0000256" key="7">
    <source>
        <dbReference type="ARBA" id="ARBA00023160"/>
    </source>
</evidence>
<name>A0A844FYB3_9BACT</name>
<protein>
    <recommendedName>
        <fullName evidence="8">Holo-[acyl-carrier-protein] synthase</fullName>
        <shortName evidence="8">Holo-ACP synthase</shortName>
        <ecNumber evidence="8">2.7.8.7</ecNumber>
    </recommendedName>
    <alternativeName>
        <fullName evidence="8">4'-phosphopantetheinyl transferase AcpS</fullName>
    </alternativeName>
</protein>
<dbReference type="GO" id="GO:0006633">
    <property type="term" value="P:fatty acid biosynthetic process"/>
    <property type="evidence" value="ECO:0007669"/>
    <property type="project" value="UniProtKB-UniRule"/>
</dbReference>
<comment type="subcellular location">
    <subcellularLocation>
        <location evidence="8">Cytoplasm</location>
    </subcellularLocation>
</comment>
<comment type="function">
    <text evidence="8">Transfers the 4'-phosphopantetheine moiety from coenzyme A to a Ser of acyl-carrier-protein.</text>
</comment>
<evidence type="ECO:0000256" key="3">
    <source>
        <dbReference type="ARBA" id="ARBA00022723"/>
    </source>
</evidence>
<dbReference type="InterPro" id="IPR008278">
    <property type="entry name" value="4-PPantetheinyl_Trfase_dom"/>
</dbReference>
<evidence type="ECO:0000256" key="6">
    <source>
        <dbReference type="ARBA" id="ARBA00023098"/>
    </source>
</evidence>
<keyword evidence="2 8" id="KW-0808">Transferase</keyword>
<dbReference type="SUPFAM" id="SSF56214">
    <property type="entry name" value="4'-phosphopantetheinyl transferase"/>
    <property type="match status" value="1"/>
</dbReference>
<dbReference type="GO" id="GO:0008897">
    <property type="term" value="F:holo-[acyl-carrier-protein] synthase activity"/>
    <property type="evidence" value="ECO:0007669"/>
    <property type="project" value="UniProtKB-UniRule"/>
</dbReference>
<dbReference type="InterPro" id="IPR037143">
    <property type="entry name" value="4-PPantetheinyl_Trfase_dom_sf"/>
</dbReference>
<dbReference type="GO" id="GO:0000287">
    <property type="term" value="F:magnesium ion binding"/>
    <property type="evidence" value="ECO:0007669"/>
    <property type="project" value="UniProtKB-UniRule"/>
</dbReference>
<comment type="cofactor">
    <cofactor evidence="8">
        <name>Mg(2+)</name>
        <dbReference type="ChEBI" id="CHEBI:18420"/>
    </cofactor>
</comment>
<dbReference type="Pfam" id="PF01648">
    <property type="entry name" value="ACPS"/>
    <property type="match status" value="1"/>
</dbReference>
<dbReference type="AlphaFoldDB" id="A0A844FYB3"/>
<dbReference type="EC" id="2.7.8.7" evidence="8"/>
<dbReference type="NCBIfam" id="TIGR00556">
    <property type="entry name" value="pantethn_trn"/>
    <property type="match status" value="1"/>
</dbReference>
<keyword evidence="11" id="KW-1185">Reference proteome</keyword>
<evidence type="ECO:0000256" key="1">
    <source>
        <dbReference type="ARBA" id="ARBA00022516"/>
    </source>
</evidence>
<dbReference type="RefSeq" id="WP_106053898.1">
    <property type="nucleotide sequence ID" value="NZ_CALXOB010000006.1"/>
</dbReference>
<keyword evidence="6 8" id="KW-0443">Lipid metabolism</keyword>
<evidence type="ECO:0000313" key="11">
    <source>
        <dbReference type="Proteomes" id="UP000435649"/>
    </source>
</evidence>
<evidence type="ECO:0000313" key="10">
    <source>
        <dbReference type="EMBL" id="MST96300.1"/>
    </source>
</evidence>
<evidence type="ECO:0000256" key="4">
    <source>
        <dbReference type="ARBA" id="ARBA00022832"/>
    </source>
</evidence>
<dbReference type="EMBL" id="VUNS01000003">
    <property type="protein sequence ID" value="MST96300.1"/>
    <property type="molecule type" value="Genomic_DNA"/>
</dbReference>
<keyword evidence="4 8" id="KW-0276">Fatty acid metabolism</keyword>
<feature type="binding site" evidence="8">
    <location>
        <position position="57"/>
    </location>
    <ligand>
        <name>Mg(2+)</name>
        <dbReference type="ChEBI" id="CHEBI:18420"/>
    </ligand>
</feature>
<keyword evidence="5 8" id="KW-0460">Magnesium</keyword>
<dbReference type="InterPro" id="IPR002582">
    <property type="entry name" value="ACPS"/>
</dbReference>
<evidence type="ECO:0000256" key="2">
    <source>
        <dbReference type="ARBA" id="ARBA00022679"/>
    </source>
</evidence>
<keyword evidence="1 8" id="KW-0444">Lipid biosynthesis</keyword>
<dbReference type="HAMAP" id="MF_00101">
    <property type="entry name" value="AcpS"/>
    <property type="match status" value="1"/>
</dbReference>
<dbReference type="InterPro" id="IPR004568">
    <property type="entry name" value="Ppantetheine-prot_Trfase_dom"/>
</dbReference>
<sequence>MIAGLGTDIVEIGRIVRMLDKFGDAFRERICTPAELAEGSRRRHASTYYAGRWAVKEAAAKALGCGIGEHCSFTDVELGNGPAGAPFLKLSGKAAEYAARRGGGLFHVSLSHEATYATAVVIWEIN</sequence>
<evidence type="ECO:0000256" key="5">
    <source>
        <dbReference type="ARBA" id="ARBA00022842"/>
    </source>
</evidence>
<feature type="binding site" evidence="8">
    <location>
        <position position="8"/>
    </location>
    <ligand>
        <name>Mg(2+)</name>
        <dbReference type="ChEBI" id="CHEBI:18420"/>
    </ligand>
</feature>